<dbReference type="AlphaFoldDB" id="A0AAV4T2P3"/>
<name>A0AAV4T2P3_CAEEX</name>
<evidence type="ECO:0000313" key="1">
    <source>
        <dbReference type="EMBL" id="GIY40414.1"/>
    </source>
</evidence>
<protein>
    <submittedName>
        <fullName evidence="1">Uncharacterized protein</fullName>
    </submittedName>
</protein>
<evidence type="ECO:0000313" key="2">
    <source>
        <dbReference type="Proteomes" id="UP001054945"/>
    </source>
</evidence>
<accession>A0AAV4T2P3</accession>
<comment type="caution">
    <text evidence="1">The sequence shown here is derived from an EMBL/GenBank/DDBJ whole genome shotgun (WGS) entry which is preliminary data.</text>
</comment>
<sequence length="161" mass="18268">MRDGKRREIFRGITRILMRPISSLSWHLEGAHLRRRVPAATVQKAGVLLEANRFFPSSGSVHPGWNLDLDQLRPGMTSAMKRSELVLLISGGGWESVHDGDIEIENRKKKRRIAAAPGDEFCWKAILHDQELTHHSSKVRPKLCLITKSTICVCLYDDYVI</sequence>
<dbReference type="EMBL" id="BPLR01010607">
    <property type="protein sequence ID" value="GIY40414.1"/>
    <property type="molecule type" value="Genomic_DNA"/>
</dbReference>
<gene>
    <name evidence="1" type="ORF">CEXT_142261</name>
</gene>
<reference evidence="1 2" key="1">
    <citation type="submission" date="2021-06" db="EMBL/GenBank/DDBJ databases">
        <title>Caerostris extrusa draft genome.</title>
        <authorList>
            <person name="Kono N."/>
            <person name="Arakawa K."/>
        </authorList>
    </citation>
    <scope>NUCLEOTIDE SEQUENCE [LARGE SCALE GENOMIC DNA]</scope>
</reference>
<dbReference type="Proteomes" id="UP001054945">
    <property type="component" value="Unassembled WGS sequence"/>
</dbReference>
<proteinExistence type="predicted"/>
<keyword evidence="2" id="KW-1185">Reference proteome</keyword>
<organism evidence="1 2">
    <name type="scientific">Caerostris extrusa</name>
    <name type="common">Bark spider</name>
    <name type="synonym">Caerostris bankana</name>
    <dbReference type="NCBI Taxonomy" id="172846"/>
    <lineage>
        <taxon>Eukaryota</taxon>
        <taxon>Metazoa</taxon>
        <taxon>Ecdysozoa</taxon>
        <taxon>Arthropoda</taxon>
        <taxon>Chelicerata</taxon>
        <taxon>Arachnida</taxon>
        <taxon>Araneae</taxon>
        <taxon>Araneomorphae</taxon>
        <taxon>Entelegynae</taxon>
        <taxon>Araneoidea</taxon>
        <taxon>Araneidae</taxon>
        <taxon>Caerostris</taxon>
    </lineage>
</organism>